<keyword evidence="2 5" id="KW-0812">Transmembrane</keyword>
<evidence type="ECO:0000256" key="1">
    <source>
        <dbReference type="ARBA" id="ARBA00004141"/>
    </source>
</evidence>
<evidence type="ECO:0000256" key="4">
    <source>
        <dbReference type="ARBA" id="ARBA00023136"/>
    </source>
</evidence>
<accession>A0A6M4AWC1</accession>
<dbReference type="Gene3D" id="2.40.50.140">
    <property type="entry name" value="Nucleic acid-binding proteins"/>
    <property type="match status" value="1"/>
</dbReference>
<dbReference type="GO" id="GO:0005886">
    <property type="term" value="C:plasma membrane"/>
    <property type="evidence" value="ECO:0007669"/>
    <property type="project" value="TreeGrafter"/>
</dbReference>
<dbReference type="InterPro" id="IPR002810">
    <property type="entry name" value="NfeD-like_C"/>
</dbReference>
<dbReference type="PANTHER" id="PTHR33507:SF3">
    <property type="entry name" value="INNER MEMBRANE PROTEIN YBBJ"/>
    <property type="match status" value="1"/>
</dbReference>
<reference evidence="7 8" key="1">
    <citation type="submission" date="2020-01" db="EMBL/GenBank/DDBJ databases">
        <title>Sphingomonas sp. strain CSW-10.</title>
        <authorList>
            <person name="Chen W.-M."/>
        </authorList>
    </citation>
    <scope>NUCLEOTIDE SEQUENCE [LARGE SCALE GENOMIC DNA]</scope>
    <source>
        <strain evidence="7 8">CSW-10</strain>
    </source>
</reference>
<evidence type="ECO:0000313" key="8">
    <source>
        <dbReference type="Proteomes" id="UP000503018"/>
    </source>
</evidence>
<organism evidence="7 8">
    <name type="scientific">Sphingomonas lacunae</name>
    <dbReference type="NCBI Taxonomy" id="2698828"/>
    <lineage>
        <taxon>Bacteria</taxon>
        <taxon>Pseudomonadati</taxon>
        <taxon>Pseudomonadota</taxon>
        <taxon>Alphaproteobacteria</taxon>
        <taxon>Sphingomonadales</taxon>
        <taxon>Sphingomonadaceae</taxon>
        <taxon>Sphingomonas</taxon>
    </lineage>
</organism>
<feature type="domain" description="NfeD-like C-terminal" evidence="6">
    <location>
        <begin position="91"/>
        <end position="143"/>
    </location>
</feature>
<feature type="transmembrane region" description="Helical" evidence="5">
    <location>
        <begin position="45"/>
        <end position="68"/>
    </location>
</feature>
<sequence>MPESLAPHILWLTVGVALCAAEMVVPGVFLMWLGIAALLTGLAAFLLPIGVALQLALFAVLALVCVFFGRRWTGSNVIPSDDPLLNDRLARLVGETAVTVTAIVDGEGRVRVGDSEWLAHGPDMPAGTRAKITGARGQTLLIEALHPATS</sequence>
<evidence type="ECO:0000256" key="5">
    <source>
        <dbReference type="SAM" id="Phobius"/>
    </source>
</evidence>
<proteinExistence type="predicted"/>
<dbReference type="EMBL" id="CP053015">
    <property type="protein sequence ID" value="QJQ32660.1"/>
    <property type="molecule type" value="Genomic_DNA"/>
</dbReference>
<evidence type="ECO:0000313" key="7">
    <source>
        <dbReference type="EMBL" id="QJQ32660.1"/>
    </source>
</evidence>
<name>A0A6M4AWC1_9SPHN</name>
<comment type="subcellular location">
    <subcellularLocation>
        <location evidence="1">Membrane</location>
        <topology evidence="1">Multi-pass membrane protein</topology>
    </subcellularLocation>
</comment>
<dbReference type="Pfam" id="PF01957">
    <property type="entry name" value="NfeD"/>
    <property type="match status" value="1"/>
</dbReference>
<dbReference type="RefSeq" id="WP_169946135.1">
    <property type="nucleotide sequence ID" value="NZ_CP053015.1"/>
</dbReference>
<evidence type="ECO:0000259" key="6">
    <source>
        <dbReference type="Pfam" id="PF01957"/>
    </source>
</evidence>
<dbReference type="Proteomes" id="UP000503018">
    <property type="component" value="Chromosome"/>
</dbReference>
<keyword evidence="8" id="KW-1185">Reference proteome</keyword>
<dbReference type="InterPro" id="IPR052165">
    <property type="entry name" value="Membrane_assoc_protease"/>
</dbReference>
<dbReference type="InterPro" id="IPR012340">
    <property type="entry name" value="NA-bd_OB-fold"/>
</dbReference>
<keyword evidence="3 5" id="KW-1133">Transmembrane helix</keyword>
<gene>
    <name evidence="7" type="ORF">GV829_09525</name>
</gene>
<keyword evidence="4 5" id="KW-0472">Membrane</keyword>
<feature type="transmembrane region" description="Helical" evidence="5">
    <location>
        <begin position="9"/>
        <end position="39"/>
    </location>
</feature>
<dbReference type="KEGG" id="slan:GV829_09525"/>
<protein>
    <submittedName>
        <fullName evidence="7">NfeD family protein</fullName>
    </submittedName>
</protein>
<dbReference type="AlphaFoldDB" id="A0A6M4AWC1"/>
<evidence type="ECO:0000256" key="2">
    <source>
        <dbReference type="ARBA" id="ARBA00022692"/>
    </source>
</evidence>
<dbReference type="PANTHER" id="PTHR33507">
    <property type="entry name" value="INNER MEMBRANE PROTEIN YBBJ"/>
    <property type="match status" value="1"/>
</dbReference>
<evidence type="ECO:0000256" key="3">
    <source>
        <dbReference type="ARBA" id="ARBA00022989"/>
    </source>
</evidence>